<dbReference type="AlphaFoldDB" id="A0A165GBJ4"/>
<dbReference type="GeneID" id="63831244"/>
<feature type="region of interest" description="Disordered" evidence="1">
    <location>
        <begin position="448"/>
        <end position="483"/>
    </location>
</feature>
<feature type="domain" description="Integrase core" evidence="2">
    <location>
        <begin position="145"/>
        <end position="319"/>
    </location>
</feature>
<reference evidence="3 4" key="1">
    <citation type="journal article" date="2016" name="Mol. Biol. Evol.">
        <title>Comparative Genomics of Early-Diverging Mushroom-Forming Fungi Provides Insights into the Origins of Lignocellulose Decay Capabilities.</title>
        <authorList>
            <person name="Nagy L.G."/>
            <person name="Riley R."/>
            <person name="Tritt A."/>
            <person name="Adam C."/>
            <person name="Daum C."/>
            <person name="Floudas D."/>
            <person name="Sun H."/>
            <person name="Yadav J.S."/>
            <person name="Pangilinan J."/>
            <person name="Larsson K.H."/>
            <person name="Matsuura K."/>
            <person name="Barry K."/>
            <person name="Labutti K."/>
            <person name="Kuo R."/>
            <person name="Ohm R.A."/>
            <person name="Bhattacharya S.S."/>
            <person name="Shirouzu T."/>
            <person name="Yoshinaga Y."/>
            <person name="Martin F.M."/>
            <person name="Grigoriev I.V."/>
            <person name="Hibbett D.S."/>
        </authorList>
    </citation>
    <scope>NUCLEOTIDE SEQUENCE [LARGE SCALE GENOMIC DNA]</scope>
    <source>
        <strain evidence="3 4">93-53</strain>
    </source>
</reference>
<proteinExistence type="predicted"/>
<accession>A0A165GBJ4</accession>
<dbReference type="PANTHER" id="PTHR46177">
    <property type="entry name" value="INTEGRASE CATALYTIC DOMAIN-CONTAINING PROTEIN"/>
    <property type="match status" value="1"/>
</dbReference>
<evidence type="ECO:0000313" key="4">
    <source>
        <dbReference type="Proteomes" id="UP000076871"/>
    </source>
</evidence>
<name>A0A165GBJ4_9APHY</name>
<dbReference type="STRING" id="1314785.A0A165GBJ4"/>
<dbReference type="InterPro" id="IPR058913">
    <property type="entry name" value="Integrase_dom_put"/>
</dbReference>
<dbReference type="OrthoDB" id="5946233at2759"/>
<dbReference type="InParanoid" id="A0A165GBJ4"/>
<dbReference type="RefSeq" id="XP_040767855.1">
    <property type="nucleotide sequence ID" value="XM_040914216.1"/>
</dbReference>
<dbReference type="Pfam" id="PF24764">
    <property type="entry name" value="rva_4"/>
    <property type="match status" value="1"/>
</dbReference>
<dbReference type="PANTHER" id="PTHR46177:SF1">
    <property type="entry name" value="INTEGRASE CATALYTIC DOMAIN-CONTAINING PROTEIN"/>
    <property type="match status" value="1"/>
</dbReference>
<dbReference type="Proteomes" id="UP000076871">
    <property type="component" value="Unassembled WGS sequence"/>
</dbReference>
<feature type="compositionally biased region" description="Acidic residues" evidence="1">
    <location>
        <begin position="458"/>
        <end position="483"/>
    </location>
</feature>
<keyword evidence="4" id="KW-1185">Reference proteome</keyword>
<protein>
    <recommendedName>
        <fullName evidence="2">Integrase core domain-containing protein</fullName>
    </recommendedName>
</protein>
<gene>
    <name evidence="3" type="ORF">LAESUDRAFT_810391</name>
</gene>
<evidence type="ECO:0000259" key="2">
    <source>
        <dbReference type="Pfam" id="PF24764"/>
    </source>
</evidence>
<organism evidence="3 4">
    <name type="scientific">Laetiporus sulphureus 93-53</name>
    <dbReference type="NCBI Taxonomy" id="1314785"/>
    <lineage>
        <taxon>Eukaryota</taxon>
        <taxon>Fungi</taxon>
        <taxon>Dikarya</taxon>
        <taxon>Basidiomycota</taxon>
        <taxon>Agaricomycotina</taxon>
        <taxon>Agaricomycetes</taxon>
        <taxon>Polyporales</taxon>
        <taxon>Laetiporus</taxon>
    </lineage>
</organism>
<evidence type="ECO:0000313" key="3">
    <source>
        <dbReference type="EMBL" id="KZT10115.1"/>
    </source>
</evidence>
<sequence length="483" mass="55984">MQQRQRNQHKPCPPADELKPVLTFFYNLGLNDGQIAHCCIKHFDVELYGLSISSVKRFRKQWGLLSTRQQGHTMESIAQYVDAIKAKFPHRGADSIRKSLILTFKVHAPRALVAQYLRQIEPEAVQARRHRRFKRRRFWATGVHDIWAQDQHDKWGRFGLYLHVSVDTFSGYINWMKIWWNNSNPRLITGYYIEAIRKLKAVPLVTQSDPGSENFGVANAHTTIRHRLDPSLADTLQHRWMRAHMNIKPEIMWSVLNSDFKPGFEEILQYGVDQGWYDVNSTLEVLIFRWLAIPWLQAELDDWTKQFNLTPRRANKHKSLPHGIPILIVNQPQDFNAVDFKVNAPADLIDEVERQWAPPTHPIFELVPSAFEEHAQTIYNEIGRPGVHGESFWDVYLQMLDHFNRLQGNAELSAAIAEHAATFDRLMNEKIEVLPGLRDLRNGDVLIGKRGSSAPEGNPDDLELADFTDSEEDEEDEDHGWFH</sequence>
<evidence type="ECO:0000256" key="1">
    <source>
        <dbReference type="SAM" id="MobiDB-lite"/>
    </source>
</evidence>
<dbReference type="EMBL" id="KV427610">
    <property type="protein sequence ID" value="KZT10115.1"/>
    <property type="molecule type" value="Genomic_DNA"/>
</dbReference>